<gene>
    <name evidence="1" type="ORF">Mal64_24180</name>
</gene>
<organism evidence="1 2">
    <name type="scientific">Pseudobythopirellula maris</name>
    <dbReference type="NCBI Taxonomy" id="2527991"/>
    <lineage>
        <taxon>Bacteria</taxon>
        <taxon>Pseudomonadati</taxon>
        <taxon>Planctomycetota</taxon>
        <taxon>Planctomycetia</taxon>
        <taxon>Pirellulales</taxon>
        <taxon>Lacipirellulaceae</taxon>
        <taxon>Pseudobythopirellula</taxon>
    </lineage>
</organism>
<dbReference type="Proteomes" id="UP000315440">
    <property type="component" value="Unassembled WGS sequence"/>
</dbReference>
<dbReference type="InterPro" id="IPR014123">
    <property type="entry name" value="Superoxide_dismutase_Ni-type"/>
</dbReference>
<proteinExistence type="predicted"/>
<dbReference type="Gene3D" id="1.20.120.400">
    <property type="entry name" value="Nickel-containing superoxide dismutase"/>
    <property type="match status" value="1"/>
</dbReference>
<evidence type="ECO:0000313" key="2">
    <source>
        <dbReference type="Proteomes" id="UP000315440"/>
    </source>
</evidence>
<dbReference type="GO" id="GO:0016151">
    <property type="term" value="F:nickel cation binding"/>
    <property type="evidence" value="ECO:0007669"/>
    <property type="project" value="InterPro"/>
</dbReference>
<evidence type="ECO:0000313" key="1">
    <source>
        <dbReference type="EMBL" id="TWT88928.1"/>
    </source>
</evidence>
<accession>A0A5C5ZP17</accession>
<name>A0A5C5ZP17_9BACT</name>
<dbReference type="AlphaFoldDB" id="A0A5C5ZP17"/>
<dbReference type="GO" id="GO:0004784">
    <property type="term" value="F:superoxide dismutase activity"/>
    <property type="evidence" value="ECO:0007669"/>
    <property type="project" value="InterPro"/>
</dbReference>
<keyword evidence="2" id="KW-1185">Reference proteome</keyword>
<comment type="caution">
    <text evidence="1">The sequence shown here is derived from an EMBL/GenBank/DDBJ whole genome shotgun (WGS) entry which is preliminary data.</text>
</comment>
<dbReference type="InterPro" id="IPR036502">
    <property type="entry name" value="NiSOD_sf"/>
</dbReference>
<sequence length="192" mass="20858">MSRVTSACPGVVQSDYLLTSNGSKMTTQNAMRIALFVLAASSMSAAARQATAHCQVPCGIYGDERRFQEMLEDTETITKAIAQIGELSGTHDANGHNQLARWVSTKEDHASNVQEIIAQYFMAQRIKADDPEYGKKLKAAHAVIVAAMKTKQSAEPASAETLKKAILDLYRAYEGREPNFSHVEAPVKAKAA</sequence>
<dbReference type="EMBL" id="SJPQ01000002">
    <property type="protein sequence ID" value="TWT88928.1"/>
    <property type="molecule type" value="Genomic_DNA"/>
</dbReference>
<dbReference type="Pfam" id="PF09055">
    <property type="entry name" value="Sod_Ni"/>
    <property type="match status" value="1"/>
</dbReference>
<protein>
    <submittedName>
        <fullName evidence="1">Nickel-containing superoxide dismutase</fullName>
    </submittedName>
</protein>
<reference evidence="1 2" key="1">
    <citation type="submission" date="2019-02" db="EMBL/GenBank/DDBJ databases">
        <title>Deep-cultivation of Planctomycetes and their phenomic and genomic characterization uncovers novel biology.</title>
        <authorList>
            <person name="Wiegand S."/>
            <person name="Jogler M."/>
            <person name="Boedeker C."/>
            <person name="Pinto D."/>
            <person name="Vollmers J."/>
            <person name="Rivas-Marin E."/>
            <person name="Kohn T."/>
            <person name="Peeters S.H."/>
            <person name="Heuer A."/>
            <person name="Rast P."/>
            <person name="Oberbeckmann S."/>
            <person name="Bunk B."/>
            <person name="Jeske O."/>
            <person name="Meyerdierks A."/>
            <person name="Storesund J.E."/>
            <person name="Kallscheuer N."/>
            <person name="Luecker S."/>
            <person name="Lage O.M."/>
            <person name="Pohl T."/>
            <person name="Merkel B.J."/>
            <person name="Hornburger P."/>
            <person name="Mueller R.-W."/>
            <person name="Bruemmer F."/>
            <person name="Labrenz M."/>
            <person name="Spormann A.M."/>
            <person name="Op Den Camp H."/>
            <person name="Overmann J."/>
            <person name="Amann R."/>
            <person name="Jetten M.S.M."/>
            <person name="Mascher T."/>
            <person name="Medema M.H."/>
            <person name="Devos D.P."/>
            <person name="Kaster A.-K."/>
            <person name="Ovreas L."/>
            <person name="Rohde M."/>
            <person name="Galperin M.Y."/>
            <person name="Jogler C."/>
        </authorList>
    </citation>
    <scope>NUCLEOTIDE SEQUENCE [LARGE SCALE GENOMIC DNA]</scope>
    <source>
        <strain evidence="1 2">Mal64</strain>
    </source>
</reference>